<evidence type="ECO:0000313" key="1">
    <source>
        <dbReference type="EMBL" id="MCG7939616.1"/>
    </source>
</evidence>
<name>A0A9E4N081_9GAMM</name>
<dbReference type="AlphaFoldDB" id="A0A9E4N081"/>
<sequence length="308" mass="35814">MPNQGQTYETVETIPNEVRELIVRKLRHHQHIQEKKWVSRAHTAYAMMSVNASTTLPPEQFSRAFAQAALEAYQELTSHAENMAGEWPETVWEVMRSTLEFSNIQLTNGNEIKEILADFTDVKSDYQSLVSHIDPERFKKIVDRQAGRIGIIEKGLISEIHSMIDLKSKEARCGLLNRSKLKQEEFNIFIDEYVLKHRASNQENKDKTDVYNKKMHFECLPYPPKIKDDWFLAISDAVAVFLKNYNRCPTEAELWRTLKKTPLLSYEIESGTHHGEDAVFMGDKGLGKRSFSSRWKRYTENKYTITHN</sequence>
<evidence type="ECO:0000313" key="2">
    <source>
        <dbReference type="Proteomes" id="UP000886687"/>
    </source>
</evidence>
<reference evidence="1" key="1">
    <citation type="journal article" date="2021" name="Proc. Natl. Acad. Sci. U.S.A.">
        <title>Global biogeography of chemosynthetic symbionts reveals both localized and globally distributed symbiont groups. .</title>
        <authorList>
            <person name="Osvatic J.T."/>
            <person name="Wilkins L.G.E."/>
            <person name="Leibrecht L."/>
            <person name="Leray M."/>
            <person name="Zauner S."/>
            <person name="Polzin J."/>
            <person name="Camacho Y."/>
            <person name="Gros O."/>
            <person name="van Gils J.A."/>
            <person name="Eisen J.A."/>
            <person name="Petersen J.M."/>
            <person name="Yuen B."/>
        </authorList>
    </citation>
    <scope>NUCLEOTIDE SEQUENCE</scope>
    <source>
        <strain evidence="1">MAGL173</strain>
    </source>
</reference>
<accession>A0A9E4N081</accession>
<comment type="caution">
    <text evidence="1">The sequence shown here is derived from an EMBL/GenBank/DDBJ whole genome shotgun (WGS) entry which is preliminary data.</text>
</comment>
<dbReference type="Proteomes" id="UP000886687">
    <property type="component" value="Unassembled WGS sequence"/>
</dbReference>
<gene>
    <name evidence="1" type="ORF">JAZ04_12295</name>
</gene>
<dbReference type="EMBL" id="JAEPDI010000009">
    <property type="protein sequence ID" value="MCG7939616.1"/>
    <property type="molecule type" value="Genomic_DNA"/>
</dbReference>
<organism evidence="1 2">
    <name type="scientific">Candidatus Thiodiazotropha lotti</name>
    <dbReference type="NCBI Taxonomy" id="2792787"/>
    <lineage>
        <taxon>Bacteria</taxon>
        <taxon>Pseudomonadati</taxon>
        <taxon>Pseudomonadota</taxon>
        <taxon>Gammaproteobacteria</taxon>
        <taxon>Chromatiales</taxon>
        <taxon>Sedimenticolaceae</taxon>
        <taxon>Candidatus Thiodiazotropha</taxon>
    </lineage>
</organism>
<protein>
    <submittedName>
        <fullName evidence="1">Uncharacterized protein</fullName>
    </submittedName>
</protein>
<proteinExistence type="predicted"/>